<dbReference type="Proteomes" id="UP000231279">
    <property type="component" value="Unassembled WGS sequence"/>
</dbReference>
<evidence type="ECO:0000259" key="2">
    <source>
        <dbReference type="Pfam" id="PF06972"/>
    </source>
</evidence>
<proteinExistence type="predicted"/>
<dbReference type="EMBL" id="NKXS01003447">
    <property type="protein sequence ID" value="PIN09743.1"/>
    <property type="molecule type" value="Genomic_DNA"/>
</dbReference>
<feature type="compositionally biased region" description="Polar residues" evidence="1">
    <location>
        <begin position="563"/>
        <end position="573"/>
    </location>
</feature>
<feature type="compositionally biased region" description="Polar residues" evidence="1">
    <location>
        <begin position="90"/>
        <end position="99"/>
    </location>
</feature>
<organism evidence="3 4">
    <name type="scientific">Handroanthus impetiginosus</name>
    <dbReference type="NCBI Taxonomy" id="429701"/>
    <lineage>
        <taxon>Eukaryota</taxon>
        <taxon>Viridiplantae</taxon>
        <taxon>Streptophyta</taxon>
        <taxon>Embryophyta</taxon>
        <taxon>Tracheophyta</taxon>
        <taxon>Spermatophyta</taxon>
        <taxon>Magnoliopsida</taxon>
        <taxon>eudicotyledons</taxon>
        <taxon>Gunneridae</taxon>
        <taxon>Pentapetalae</taxon>
        <taxon>asterids</taxon>
        <taxon>lamiids</taxon>
        <taxon>Lamiales</taxon>
        <taxon>Bignoniaceae</taxon>
        <taxon>Crescentiina</taxon>
        <taxon>Tabebuia alliance</taxon>
        <taxon>Handroanthus</taxon>
    </lineage>
</organism>
<feature type="region of interest" description="Disordered" evidence="1">
    <location>
        <begin position="85"/>
        <end position="154"/>
    </location>
</feature>
<dbReference type="InterPro" id="IPR044277">
    <property type="entry name" value="GIP1"/>
</dbReference>
<evidence type="ECO:0000256" key="1">
    <source>
        <dbReference type="SAM" id="MobiDB-lite"/>
    </source>
</evidence>
<name>A0A2G9GWU0_9LAMI</name>
<feature type="region of interest" description="Disordered" evidence="1">
    <location>
        <begin position="297"/>
        <end position="317"/>
    </location>
</feature>
<dbReference type="STRING" id="429701.A0A2G9GWU0"/>
<feature type="compositionally biased region" description="Polar residues" evidence="1">
    <location>
        <begin position="141"/>
        <end position="154"/>
    </location>
</feature>
<feature type="region of interest" description="Disordered" evidence="1">
    <location>
        <begin position="331"/>
        <end position="354"/>
    </location>
</feature>
<feature type="compositionally biased region" description="Low complexity" evidence="1">
    <location>
        <begin position="767"/>
        <end position="783"/>
    </location>
</feature>
<dbReference type="SUPFAM" id="SSF46934">
    <property type="entry name" value="UBA-like"/>
    <property type="match status" value="1"/>
</dbReference>
<accession>A0A2G9GWU0</accession>
<evidence type="ECO:0000313" key="3">
    <source>
        <dbReference type="EMBL" id="PIN09743.1"/>
    </source>
</evidence>
<sequence>MSGVSRVSISDSLRRTIQNIKEITGKHSDDDIYAMLKECNMDPNETAQKLFYLDTFHEVKRKRDRKKVSVNNGALEEYRWIPPMQRRGTRSGNYSSYSSEDAVGGRQLNARQENGYSKPVGRASKSEQVPQKERKRVPGAATSTVPANASTGICNRSTRHESIPQSMERNIRDLIKDAKMENGNQRKSLPSLRPVAVKQLPTLDPGPTPTPTPTNTITVATRARIEGVSFKSKSSNLGNSVGSPCLSGLYASASDPILVPELNPRNPGTVGIIKCETGNQRNTAEISASLLANSRTNTVENVTTGQEVSESGDLTSYTKPIEHQGVEKIQLAESSRPPSSTSHHTAAAKGNQATCSVRQVNGPSKEMVSEAAVAAQEANRHSLPTMENCSTEKSTSEVDIRLHKLHISPRQSVIFPNHLQVPEAFKNALTFGTLDAALGQMNKDSNPRDASGSTNIESSKEPSLTPQSSSPTSGRSDYPDQSLSPPHVLGNLTSSQENISSGAALRYDQSKQELLHPVGRSHNPLLPPMPDYDLSLLTPVSGSRLVQIEGLEPQVGNPPVPSTAGSTSTVTHPRGVAQSSITVLPEIFPFIRQPYPPNYIPYSPYLSQLYMPPQNAHQLLSHSGFPQQPSTGNIYMPPTAAAAAAGVKFPVIPVYKPGNVAGNLTHFGISSGYVPYGASGLGYGFSATLPPGTSSNDDLSGSELKEKNIYSTIKQNEDLHVLSAASGRDISALQANMFYNFPQGQAVAFSPAQVGQNSFPGIYHPTQSMSSPSLVQSLQQSQPTGGTIESIVPPLSSYPQPQLQSQPQLRPLPQQQYGQMNWNKKFLNRENI</sequence>
<dbReference type="PANTHER" id="PTHR46775:SF6">
    <property type="entry name" value="GBF-INTERACTING PROTEIN 1 N-TERMINAL DOMAIN-CONTAINING PROTEIN"/>
    <property type="match status" value="1"/>
</dbReference>
<keyword evidence="4" id="KW-1185">Reference proteome</keyword>
<feature type="compositionally biased region" description="Low complexity" evidence="1">
    <location>
        <begin position="334"/>
        <end position="345"/>
    </location>
</feature>
<dbReference type="InterPro" id="IPR009719">
    <property type="entry name" value="GIP1_N"/>
</dbReference>
<reference evidence="4" key="1">
    <citation type="journal article" date="2018" name="Gigascience">
        <title>Genome assembly of the Pink Ipe (Handroanthus impetiginosus, Bignoniaceae), a highly valued, ecologically keystone Neotropical timber forest tree.</title>
        <authorList>
            <person name="Silva-Junior O.B."/>
            <person name="Grattapaglia D."/>
            <person name="Novaes E."/>
            <person name="Collevatti R.G."/>
        </authorList>
    </citation>
    <scope>NUCLEOTIDE SEQUENCE [LARGE SCALE GENOMIC DNA]</scope>
    <source>
        <strain evidence="4">cv. UFG-1</strain>
    </source>
</reference>
<dbReference type="GO" id="GO:0051082">
    <property type="term" value="F:unfolded protein binding"/>
    <property type="evidence" value="ECO:0007669"/>
    <property type="project" value="TreeGrafter"/>
</dbReference>
<dbReference type="AlphaFoldDB" id="A0A2G9GWU0"/>
<protein>
    <recommendedName>
        <fullName evidence="2">GBF-interacting protein 1 N-terminal domain-containing protein</fullName>
    </recommendedName>
</protein>
<dbReference type="PANTHER" id="PTHR46775">
    <property type="entry name" value="FLOCCULATION PROTEIN (DUF1296)"/>
    <property type="match status" value="1"/>
</dbReference>
<feature type="region of interest" description="Disordered" evidence="1">
    <location>
        <begin position="552"/>
        <end position="573"/>
    </location>
</feature>
<feature type="region of interest" description="Disordered" evidence="1">
    <location>
        <begin position="440"/>
        <end position="494"/>
    </location>
</feature>
<gene>
    <name evidence="3" type="ORF">CDL12_17673</name>
</gene>
<feature type="compositionally biased region" description="Low complexity" evidence="1">
    <location>
        <begin position="462"/>
        <end position="473"/>
    </location>
</feature>
<feature type="region of interest" description="Disordered" evidence="1">
    <location>
        <begin position="765"/>
        <end position="809"/>
    </location>
</feature>
<feature type="compositionally biased region" description="Low complexity" evidence="1">
    <location>
        <begin position="793"/>
        <end position="809"/>
    </location>
</feature>
<comment type="caution">
    <text evidence="3">The sequence shown here is derived from an EMBL/GenBank/DDBJ whole genome shotgun (WGS) entry which is preliminary data.</text>
</comment>
<dbReference type="InterPro" id="IPR009060">
    <property type="entry name" value="UBA-like_sf"/>
</dbReference>
<dbReference type="Pfam" id="PF06972">
    <property type="entry name" value="GIP1_N"/>
    <property type="match status" value="1"/>
</dbReference>
<evidence type="ECO:0000313" key="4">
    <source>
        <dbReference type="Proteomes" id="UP000231279"/>
    </source>
</evidence>
<dbReference type="OrthoDB" id="753279at2759"/>
<feature type="domain" description="GBF-interacting protein 1 N-terminal" evidence="2">
    <location>
        <begin position="9"/>
        <end position="67"/>
    </location>
</feature>